<dbReference type="AlphaFoldDB" id="A0A2P2ITB2"/>
<accession>A0A2P2ITB2</accession>
<feature type="transmembrane region" description="Helical" evidence="1">
    <location>
        <begin position="21"/>
        <end position="42"/>
    </location>
</feature>
<sequence>MEKSLLMPYKIYYFICKVLSHRYLLLFIGVLTLSLSLTYQVFKRILLF</sequence>
<proteinExistence type="predicted"/>
<dbReference type="EMBL" id="GGEC01003979">
    <property type="protein sequence ID" value="MBW84462.1"/>
    <property type="molecule type" value="Transcribed_RNA"/>
</dbReference>
<keyword evidence="1" id="KW-1133">Transmembrane helix</keyword>
<evidence type="ECO:0000313" key="2">
    <source>
        <dbReference type="EMBL" id="MBW84462.1"/>
    </source>
</evidence>
<protein>
    <submittedName>
        <fullName evidence="2">Uncharacterized protein</fullName>
    </submittedName>
</protein>
<evidence type="ECO:0000256" key="1">
    <source>
        <dbReference type="SAM" id="Phobius"/>
    </source>
</evidence>
<keyword evidence="1" id="KW-0472">Membrane</keyword>
<name>A0A2P2ITB2_RHIMU</name>
<organism evidence="2">
    <name type="scientific">Rhizophora mucronata</name>
    <name type="common">Asiatic mangrove</name>
    <dbReference type="NCBI Taxonomy" id="61149"/>
    <lineage>
        <taxon>Eukaryota</taxon>
        <taxon>Viridiplantae</taxon>
        <taxon>Streptophyta</taxon>
        <taxon>Embryophyta</taxon>
        <taxon>Tracheophyta</taxon>
        <taxon>Spermatophyta</taxon>
        <taxon>Magnoliopsida</taxon>
        <taxon>eudicotyledons</taxon>
        <taxon>Gunneridae</taxon>
        <taxon>Pentapetalae</taxon>
        <taxon>rosids</taxon>
        <taxon>fabids</taxon>
        <taxon>Malpighiales</taxon>
        <taxon>Rhizophoraceae</taxon>
        <taxon>Rhizophora</taxon>
    </lineage>
</organism>
<reference evidence="2" key="1">
    <citation type="submission" date="2018-02" db="EMBL/GenBank/DDBJ databases">
        <title>Rhizophora mucronata_Transcriptome.</title>
        <authorList>
            <person name="Meera S.P."/>
            <person name="Sreeshan A."/>
            <person name="Augustine A."/>
        </authorList>
    </citation>
    <scope>NUCLEOTIDE SEQUENCE</scope>
    <source>
        <tissue evidence="2">Leaf</tissue>
    </source>
</reference>
<keyword evidence="1" id="KW-0812">Transmembrane</keyword>